<reference evidence="1 2" key="1">
    <citation type="journal article" date="2019" name="Sci. Rep.">
        <title>Orb-weaving spider Araneus ventricosus genome elucidates the spidroin gene catalogue.</title>
        <authorList>
            <person name="Kono N."/>
            <person name="Nakamura H."/>
            <person name="Ohtoshi R."/>
            <person name="Moran D.A.P."/>
            <person name="Shinohara A."/>
            <person name="Yoshida Y."/>
            <person name="Fujiwara M."/>
            <person name="Mori M."/>
            <person name="Tomita M."/>
            <person name="Arakawa K."/>
        </authorList>
    </citation>
    <scope>NUCLEOTIDE SEQUENCE [LARGE SCALE GENOMIC DNA]</scope>
</reference>
<organism evidence="1 2">
    <name type="scientific">Araneus ventricosus</name>
    <name type="common">Orbweaver spider</name>
    <name type="synonym">Epeira ventricosa</name>
    <dbReference type="NCBI Taxonomy" id="182803"/>
    <lineage>
        <taxon>Eukaryota</taxon>
        <taxon>Metazoa</taxon>
        <taxon>Ecdysozoa</taxon>
        <taxon>Arthropoda</taxon>
        <taxon>Chelicerata</taxon>
        <taxon>Arachnida</taxon>
        <taxon>Araneae</taxon>
        <taxon>Araneomorphae</taxon>
        <taxon>Entelegynae</taxon>
        <taxon>Araneoidea</taxon>
        <taxon>Araneidae</taxon>
        <taxon>Araneus</taxon>
    </lineage>
</organism>
<sequence>KLPASCSELHCSCHWSPAVDQILTKKRAVQRTMKRKAKSVSRAIRPTTGCRRNFCPKVSCLRSRQSE</sequence>
<dbReference type="AlphaFoldDB" id="A0A4Y2WLD6"/>
<accession>A0A4Y2WLD6</accession>
<dbReference type="Proteomes" id="UP000499080">
    <property type="component" value="Unassembled WGS sequence"/>
</dbReference>
<gene>
    <name evidence="1" type="ORF">AVEN_232985_1</name>
</gene>
<proteinExistence type="predicted"/>
<feature type="non-terminal residue" evidence="1">
    <location>
        <position position="1"/>
    </location>
</feature>
<name>A0A4Y2WLD6_ARAVE</name>
<evidence type="ECO:0000313" key="2">
    <source>
        <dbReference type="Proteomes" id="UP000499080"/>
    </source>
</evidence>
<comment type="caution">
    <text evidence="1">The sequence shown here is derived from an EMBL/GenBank/DDBJ whole genome shotgun (WGS) entry which is preliminary data.</text>
</comment>
<evidence type="ECO:0000313" key="1">
    <source>
        <dbReference type="EMBL" id="GBO37132.1"/>
    </source>
</evidence>
<keyword evidence="2" id="KW-1185">Reference proteome</keyword>
<protein>
    <submittedName>
        <fullName evidence="1">Uncharacterized protein</fullName>
    </submittedName>
</protein>
<dbReference type="EMBL" id="BGPR01061473">
    <property type="protein sequence ID" value="GBO37132.1"/>
    <property type="molecule type" value="Genomic_DNA"/>
</dbReference>